<reference evidence="3 4" key="1">
    <citation type="submission" date="2021-05" db="EMBL/GenBank/DDBJ databases">
        <title>Croceibacterium sp. LX-88 genome sequence.</title>
        <authorList>
            <person name="Luo X."/>
        </authorList>
    </citation>
    <scope>NUCLEOTIDE SEQUENCE [LARGE SCALE GENOMIC DNA]</scope>
    <source>
        <strain evidence="3 4">LX-88</strain>
    </source>
</reference>
<keyword evidence="1" id="KW-0472">Membrane</keyword>
<accession>A0ABS5W203</accession>
<organism evidence="3 4">
    <name type="scientific">Croceibacterium selenioxidans</name>
    <dbReference type="NCBI Taxonomy" id="2838833"/>
    <lineage>
        <taxon>Bacteria</taxon>
        <taxon>Pseudomonadati</taxon>
        <taxon>Pseudomonadota</taxon>
        <taxon>Alphaproteobacteria</taxon>
        <taxon>Sphingomonadales</taxon>
        <taxon>Erythrobacteraceae</taxon>
        <taxon>Croceibacterium</taxon>
    </lineage>
</organism>
<dbReference type="InterPro" id="IPR036465">
    <property type="entry name" value="vWFA_dom_sf"/>
</dbReference>
<dbReference type="RefSeq" id="WP_214534992.1">
    <property type="nucleotide sequence ID" value="NZ_JAHFVK010000001.1"/>
</dbReference>
<evidence type="ECO:0000259" key="2">
    <source>
        <dbReference type="Pfam" id="PF13400"/>
    </source>
</evidence>
<dbReference type="Pfam" id="PF13400">
    <property type="entry name" value="Tad"/>
    <property type="match status" value="1"/>
</dbReference>
<evidence type="ECO:0000313" key="3">
    <source>
        <dbReference type="EMBL" id="MBT2133669.1"/>
    </source>
</evidence>
<name>A0ABS5W203_9SPHN</name>
<keyword evidence="4" id="KW-1185">Reference proteome</keyword>
<dbReference type="Proteomes" id="UP000811255">
    <property type="component" value="Unassembled WGS sequence"/>
</dbReference>
<dbReference type="EMBL" id="JAHFVK010000001">
    <property type="protein sequence ID" value="MBT2133669.1"/>
    <property type="molecule type" value="Genomic_DNA"/>
</dbReference>
<sequence>MLDAKQYASRNSCANSSSGVLRRLLRSETGNVMALTAAATLPMLAVIGGAVDISRIYLTKSRVQAACDSAVLAGRKAMSTTTYTDAAKGRARSMFNFNFQEADYAATGTTFLTSADAKGKVSGTATTSIPMAVMGMFGAGPANLSVTCSADIQVPNIDIVMVLDVTGSMNDCPEGKCGSGDERKIDSLKAAAKTFYATLKKEMAGNTTSQIRYGFVPYDQAVNGADLFSSTPDQTKGQLPLSYLNDSMVVQSRVAVFTNVVQWVPDRTASVTIFEQTYDSGSADSKKPFKAVTNGGTDISNSNCTNYAKNSNFGSVTLLSGGSSVLYQKGSDAGTETLQTSAPTTGTSYTKTTFERVSPTWSNGSKKCTRRVIQKKYIKQKGYQFRHWSYEPTTYSVANFKNGNSINYNTAIVDPEYTLTEEEYAATGNDGKLDLVELAQLPYQTGLTTAASSKWDGCLEERNTVPATSFAPIPSGALDLDFISGGTSNELRWRPSLLDLTYYRSSSAAVTNTNISATRSNLDYSCPTAKMRNLNPMTETEFGTYIDSLQPGGYTYLDVGMVWGLRMISPQGMFASRNLTGPNGGQIDRYIIFLTDGVPVSRGNSYTAYSVEDMAKRITGTTGKQPAELHALRFQALCDAMRSKVNIWAIAFGTSVEGNLSACADTGRALQADKKEDLEKAFTDIAKQIADLRLVQ</sequence>
<keyword evidence="1" id="KW-0812">Transmembrane</keyword>
<dbReference type="InterPro" id="IPR028087">
    <property type="entry name" value="Tad_N"/>
</dbReference>
<feature type="transmembrane region" description="Helical" evidence="1">
    <location>
        <begin position="32"/>
        <end position="51"/>
    </location>
</feature>
<keyword evidence="1" id="KW-1133">Transmembrane helix</keyword>
<protein>
    <submittedName>
        <fullName evidence="3">Pilus assembly protein</fullName>
    </submittedName>
</protein>
<gene>
    <name evidence="3" type="ORF">KK137_04915</name>
</gene>
<feature type="domain" description="Putative Flp pilus-assembly TadG-like N-terminal" evidence="2">
    <location>
        <begin position="30"/>
        <end position="74"/>
    </location>
</feature>
<evidence type="ECO:0000256" key="1">
    <source>
        <dbReference type="SAM" id="Phobius"/>
    </source>
</evidence>
<dbReference type="SUPFAM" id="SSF53300">
    <property type="entry name" value="vWA-like"/>
    <property type="match status" value="1"/>
</dbReference>
<evidence type="ECO:0000313" key="4">
    <source>
        <dbReference type="Proteomes" id="UP000811255"/>
    </source>
</evidence>
<dbReference type="Gene3D" id="3.40.50.410">
    <property type="entry name" value="von Willebrand factor, type A domain"/>
    <property type="match status" value="2"/>
</dbReference>
<comment type="caution">
    <text evidence="3">The sequence shown here is derived from an EMBL/GenBank/DDBJ whole genome shotgun (WGS) entry which is preliminary data.</text>
</comment>
<proteinExistence type="predicted"/>